<dbReference type="PANTHER" id="PTHR10098">
    <property type="entry name" value="RAPSYN-RELATED"/>
    <property type="match status" value="1"/>
</dbReference>
<dbReference type="Pfam" id="PF12770">
    <property type="entry name" value="CHAT"/>
    <property type="match status" value="1"/>
</dbReference>
<dbReference type="PANTHER" id="PTHR10098:SF108">
    <property type="entry name" value="TETRATRICOPEPTIDE REPEAT PROTEIN 28"/>
    <property type="match status" value="1"/>
</dbReference>
<dbReference type="AlphaFoldDB" id="A0A109IMW3"/>
<evidence type="ECO:0000313" key="2">
    <source>
        <dbReference type="Proteomes" id="UP000198226"/>
    </source>
</evidence>
<name>A0A109IMW3_9ACTN</name>
<gene>
    <name evidence="1" type="ORF">GA0070623_3932</name>
</gene>
<keyword evidence="2" id="KW-1185">Reference proteome</keyword>
<evidence type="ECO:0000313" key="1">
    <source>
        <dbReference type="EMBL" id="SCG74839.1"/>
    </source>
</evidence>
<accession>A0A109IMW3</accession>
<dbReference type="InterPro" id="IPR024983">
    <property type="entry name" value="CHAT_dom"/>
</dbReference>
<dbReference type="SMART" id="SM00028">
    <property type="entry name" value="TPR"/>
    <property type="match status" value="5"/>
</dbReference>
<organism evidence="1 2">
    <name type="scientific">Micromonospora rifamycinica</name>
    <dbReference type="NCBI Taxonomy" id="291594"/>
    <lineage>
        <taxon>Bacteria</taxon>
        <taxon>Bacillati</taxon>
        <taxon>Actinomycetota</taxon>
        <taxon>Actinomycetes</taxon>
        <taxon>Micromonosporales</taxon>
        <taxon>Micromonosporaceae</taxon>
        <taxon>Micromonospora</taxon>
    </lineage>
</organism>
<dbReference type="InterPro" id="IPR011990">
    <property type="entry name" value="TPR-like_helical_dom_sf"/>
</dbReference>
<dbReference type="EMBL" id="LT607752">
    <property type="protein sequence ID" value="SCG74839.1"/>
    <property type="molecule type" value="Genomic_DNA"/>
</dbReference>
<protein>
    <submittedName>
        <fullName evidence="1">CHAT domain-containing protein</fullName>
    </submittedName>
</protein>
<proteinExistence type="predicted"/>
<dbReference type="SUPFAM" id="SSF48452">
    <property type="entry name" value="TPR-like"/>
    <property type="match status" value="1"/>
</dbReference>
<dbReference type="Gene3D" id="1.25.40.10">
    <property type="entry name" value="Tetratricopeptide repeat domain"/>
    <property type="match status" value="2"/>
</dbReference>
<dbReference type="OrthoDB" id="9761935at2"/>
<dbReference type="Proteomes" id="UP000198226">
    <property type="component" value="Chromosome I"/>
</dbReference>
<reference evidence="2" key="1">
    <citation type="submission" date="2016-06" db="EMBL/GenBank/DDBJ databases">
        <authorList>
            <person name="Varghese N."/>
            <person name="Submissions Spin"/>
        </authorList>
    </citation>
    <scope>NUCLEOTIDE SEQUENCE [LARGE SCALE GENOMIC DNA]</scope>
    <source>
        <strain evidence="2">DSM 44983</strain>
    </source>
</reference>
<dbReference type="InterPro" id="IPR019734">
    <property type="entry name" value="TPR_rpt"/>
</dbReference>
<dbReference type="RefSeq" id="WP_067304080.1">
    <property type="nucleotide sequence ID" value="NZ_LRMV01000021.1"/>
</dbReference>
<sequence length="869" mass="91813">MPDSTGSGAPAAQAALDAVQRYPPEAITIAQQVLASQTATDDERSTAERAIGLALRELNDLTGALRHLRRAVRAAGTPRTRALARMSLGYVLANAGRTAAALRAVTAALPQLTGADAGRARMQRGVVLHYRGRYAEAVRDYGIAIDIAQREDDPLLEARARNNRGLLNAHRGSGGTDDDLSRAAAVFHRLGLDLAAADARWNGGIAAGQRGDIAVALRCFADVDEEYRRLAVPRPALLLDRFELLLSVPLLDEAVEVAAVAVRELHRRGMASDLAEALLARARAALLASDLDTATAAAAQARVRFRRQGRRTWAAFARHVELRAEFRRGTRTAALLTAMVRTAGQLDATGWPGPALTTRIEAGLLAAATGRVDRAVALLELAAQARRRGTAPRRAQGWYALARSRRLTGDDPGAARALRRGLAVLDRHRTSLGATELRAHSGTYGQELAAEGLDIAIRAGAPARTLAWAERWRANTLRMRPALPPDDPDLLAALTELRLVSSLLEDAVLAGRPAHALRSRQARLERRIQDLARRVPGGVGVVTPPGVGVLAGRLGSRVLVELVAHGDRLRAVLVRDGRAGLHDLGPLTGAVHLARRHRFALRRLVTTGDTSTARAGADHAAAALDRQLFDPLRRQLGDRPLVIVPVGALHAVPWSGLPTCAGRPVTVAPSATAWLRADGRRPSTGPSVLACGPRLPAGRAEVRRLAQVLPGATLLTGPDATADALTAALDGAGLVHIAAHGTFRADNPQFSTLELADGPLFAYEWERVSRPPGCVVLSACDSGLTGVRPGDEVMGFTAVLLALGARCLIATVLPVPAEPTTALMLDLHRRMRAGSRPAQALADAQQAFVAPGDGTSRATAAAFVCLGAG</sequence>